<dbReference type="PANTHER" id="PTHR11574">
    <property type="entry name" value="KIT LIGAND"/>
    <property type="match status" value="1"/>
</dbReference>
<evidence type="ECO:0000256" key="13">
    <source>
        <dbReference type="ARBA" id="ARBA00022889"/>
    </source>
</evidence>
<dbReference type="GO" id="GO:0005576">
    <property type="term" value="C:extracellular region"/>
    <property type="evidence" value="ECO:0007669"/>
    <property type="project" value="UniProtKB-SubCell"/>
</dbReference>
<dbReference type="Proteomes" id="UP001460270">
    <property type="component" value="Unassembled WGS sequence"/>
</dbReference>
<dbReference type="SUPFAM" id="SSF47266">
    <property type="entry name" value="4-helical cytokines"/>
    <property type="match status" value="1"/>
</dbReference>
<feature type="region of interest" description="Disordered" evidence="24">
    <location>
        <begin position="31"/>
        <end position="72"/>
    </location>
</feature>
<keyword evidence="14 25" id="KW-1133">Transmembrane helix</keyword>
<name>A0AAW0NDL4_9GOBI</name>
<dbReference type="GO" id="GO:0005886">
    <property type="term" value="C:plasma membrane"/>
    <property type="evidence" value="ECO:0007669"/>
    <property type="project" value="UniProtKB-SubCell"/>
</dbReference>
<gene>
    <name evidence="26" type="ORF">WMY93_023016</name>
</gene>
<keyword evidence="12" id="KW-0732">Signal</keyword>
<evidence type="ECO:0000313" key="27">
    <source>
        <dbReference type="Proteomes" id="UP001460270"/>
    </source>
</evidence>
<keyword evidence="16 25" id="KW-0472">Membrane</keyword>
<evidence type="ECO:0000256" key="11">
    <source>
        <dbReference type="ARBA" id="ARBA00022692"/>
    </source>
</evidence>
<evidence type="ECO:0000256" key="14">
    <source>
        <dbReference type="ARBA" id="ARBA00022989"/>
    </source>
</evidence>
<keyword evidence="20" id="KW-0966">Cell projection</keyword>
<dbReference type="InterPro" id="IPR009079">
    <property type="entry name" value="4_helix_cytokine-like_core"/>
</dbReference>
<evidence type="ECO:0000256" key="18">
    <source>
        <dbReference type="ARBA" id="ARBA00023180"/>
    </source>
</evidence>
<keyword evidence="17" id="KW-1015">Disulfide bond</keyword>
<dbReference type="GO" id="GO:0008284">
    <property type="term" value="P:positive regulation of cell population proliferation"/>
    <property type="evidence" value="ECO:0007669"/>
    <property type="project" value="TreeGrafter"/>
</dbReference>
<keyword evidence="8" id="KW-1003">Cell membrane</keyword>
<organism evidence="26 27">
    <name type="scientific">Mugilogobius chulae</name>
    <name type="common">yellowstripe goby</name>
    <dbReference type="NCBI Taxonomy" id="88201"/>
    <lineage>
        <taxon>Eukaryota</taxon>
        <taxon>Metazoa</taxon>
        <taxon>Chordata</taxon>
        <taxon>Craniata</taxon>
        <taxon>Vertebrata</taxon>
        <taxon>Euteleostomi</taxon>
        <taxon>Actinopterygii</taxon>
        <taxon>Neopterygii</taxon>
        <taxon>Teleostei</taxon>
        <taxon>Neoteleostei</taxon>
        <taxon>Acanthomorphata</taxon>
        <taxon>Gobiaria</taxon>
        <taxon>Gobiiformes</taxon>
        <taxon>Gobioidei</taxon>
        <taxon>Gobiidae</taxon>
        <taxon>Gobionellinae</taxon>
        <taxon>Mugilogobius</taxon>
    </lineage>
</organism>
<keyword evidence="9" id="KW-0963">Cytoplasm</keyword>
<dbReference type="GO" id="GO:0005125">
    <property type="term" value="F:cytokine activity"/>
    <property type="evidence" value="ECO:0007669"/>
    <property type="project" value="TreeGrafter"/>
</dbReference>
<evidence type="ECO:0000256" key="5">
    <source>
        <dbReference type="ARBA" id="ARBA00004613"/>
    </source>
</evidence>
<accession>A0AAW0NDL4</accession>
<feature type="compositionally biased region" description="Basic and acidic residues" evidence="24">
    <location>
        <begin position="31"/>
        <end position="60"/>
    </location>
</feature>
<comment type="subcellular location">
    <subcellularLocation>
        <location evidence="2">Cell membrane</location>
        <topology evidence="2">Single-pass type I membrane protein</topology>
    </subcellularLocation>
    <subcellularLocation>
        <location evidence="3">Cell projection</location>
        <location evidence="3">Filopodium</location>
    </subcellularLocation>
    <subcellularLocation>
        <location evidence="4">Cell projection</location>
        <location evidence="4">Lamellipodium</location>
    </subcellularLocation>
    <subcellularLocation>
        <location evidence="1">Cytoplasm</location>
        <location evidence="1">Cytoskeleton</location>
    </subcellularLocation>
    <subcellularLocation>
        <location evidence="5">Secreted</location>
    </subcellularLocation>
</comment>
<evidence type="ECO:0000256" key="2">
    <source>
        <dbReference type="ARBA" id="ARBA00004251"/>
    </source>
</evidence>
<evidence type="ECO:0000256" key="24">
    <source>
        <dbReference type="SAM" id="MobiDB-lite"/>
    </source>
</evidence>
<evidence type="ECO:0000256" key="4">
    <source>
        <dbReference type="ARBA" id="ARBA00004510"/>
    </source>
</evidence>
<dbReference type="Gene3D" id="1.20.1250.10">
    <property type="match status" value="1"/>
</dbReference>
<sequence>MDCSGLELVYKTLCKKLLRVSHRTLLTKTKRVSEGRSAKEGQRRTVSEGRSAKDGQRRTVSEGGSAKDGQRRRVCEGRSVKNGVTQRACCKRRIPASTILVLGFFQRLGRPGRGAVGQEEVSTCTTQCCQTFRKLKATVPDPQRPQALEHTESLYVRGASVLVSWIRVCVQLLLFIVFGGRSQEFDGNPVTDDISKLSILRHNIPKDYKIPVRYIPREEGGMCWVKLNVFYLEESLKDLSHKFGNISSNRRDISIIFEMLQSSRLKMGDLNYIMGDFQCHYRDERWATARYFDFVKDFLTATQRKEFSDDCEPPPCPTTQLPTTAITTAAAQLESRGSTESMSEACPPQRNCQPQKRILSDVLERSLLSLLFIPLLAIIFLLVWKLRSRRNAEDLERNQAEDGLFTGSRRERSSCRRRRI</sequence>
<dbReference type="PANTHER" id="PTHR11574:SF0">
    <property type="entry name" value="KIT LIGAND"/>
    <property type="match status" value="1"/>
</dbReference>
<evidence type="ECO:0000256" key="25">
    <source>
        <dbReference type="SAM" id="Phobius"/>
    </source>
</evidence>
<evidence type="ECO:0000256" key="15">
    <source>
        <dbReference type="ARBA" id="ARBA00023030"/>
    </source>
</evidence>
<dbReference type="GO" id="GO:0030175">
    <property type="term" value="C:filopodium"/>
    <property type="evidence" value="ECO:0007669"/>
    <property type="project" value="UniProtKB-SubCell"/>
</dbReference>
<dbReference type="GO" id="GO:0007155">
    <property type="term" value="P:cell adhesion"/>
    <property type="evidence" value="ECO:0007669"/>
    <property type="project" value="UniProtKB-KW"/>
</dbReference>
<keyword evidence="11 25" id="KW-0812">Transmembrane</keyword>
<evidence type="ECO:0000256" key="7">
    <source>
        <dbReference type="ARBA" id="ARBA00017304"/>
    </source>
</evidence>
<evidence type="ECO:0000256" key="9">
    <source>
        <dbReference type="ARBA" id="ARBA00022490"/>
    </source>
</evidence>
<protein>
    <recommendedName>
        <fullName evidence="7">Kit ligand</fullName>
    </recommendedName>
    <alternativeName>
        <fullName evidence="21">Mast cell growth factor</fullName>
    </alternativeName>
    <alternativeName>
        <fullName evidence="23">Stem cell factor</fullName>
    </alternativeName>
    <alternativeName>
        <fullName evidence="22">c-Kit ligand</fullName>
    </alternativeName>
</protein>
<keyword evidence="19" id="KW-0206">Cytoskeleton</keyword>
<evidence type="ECO:0000256" key="16">
    <source>
        <dbReference type="ARBA" id="ARBA00023136"/>
    </source>
</evidence>
<keyword evidence="10" id="KW-0964">Secreted</keyword>
<evidence type="ECO:0000256" key="22">
    <source>
        <dbReference type="ARBA" id="ARBA00032898"/>
    </source>
</evidence>
<dbReference type="AlphaFoldDB" id="A0AAW0NDL4"/>
<evidence type="ECO:0000313" key="26">
    <source>
        <dbReference type="EMBL" id="KAK7891053.1"/>
    </source>
</evidence>
<dbReference type="GO" id="GO:0005173">
    <property type="term" value="F:stem cell factor receptor binding"/>
    <property type="evidence" value="ECO:0007669"/>
    <property type="project" value="InterPro"/>
</dbReference>
<keyword evidence="18" id="KW-0325">Glycoprotein</keyword>
<dbReference type="InterPro" id="IPR003452">
    <property type="entry name" value="SCF"/>
</dbReference>
<feature type="transmembrane region" description="Helical" evidence="25">
    <location>
        <begin position="366"/>
        <end position="384"/>
    </location>
</feature>
<dbReference type="Pfam" id="PF02404">
    <property type="entry name" value="SCF"/>
    <property type="match status" value="1"/>
</dbReference>
<evidence type="ECO:0000256" key="17">
    <source>
        <dbReference type="ARBA" id="ARBA00023157"/>
    </source>
</evidence>
<keyword evidence="15" id="KW-0339">Growth factor</keyword>
<keyword evidence="13" id="KW-0130">Cell adhesion</keyword>
<evidence type="ECO:0000256" key="1">
    <source>
        <dbReference type="ARBA" id="ARBA00004245"/>
    </source>
</evidence>
<proteinExistence type="inferred from homology"/>
<evidence type="ECO:0000256" key="6">
    <source>
        <dbReference type="ARBA" id="ARBA00010419"/>
    </source>
</evidence>
<evidence type="ECO:0000256" key="3">
    <source>
        <dbReference type="ARBA" id="ARBA00004486"/>
    </source>
</evidence>
<comment type="similarity">
    <text evidence="6">Belongs to the SCF family.</text>
</comment>
<dbReference type="EMBL" id="JBBPFD010000017">
    <property type="protein sequence ID" value="KAK7891053.1"/>
    <property type="molecule type" value="Genomic_DNA"/>
</dbReference>
<evidence type="ECO:0000256" key="10">
    <source>
        <dbReference type="ARBA" id="ARBA00022525"/>
    </source>
</evidence>
<evidence type="ECO:0000256" key="8">
    <source>
        <dbReference type="ARBA" id="ARBA00022475"/>
    </source>
</evidence>
<evidence type="ECO:0000256" key="12">
    <source>
        <dbReference type="ARBA" id="ARBA00022729"/>
    </source>
</evidence>
<comment type="caution">
    <text evidence="26">The sequence shown here is derived from an EMBL/GenBank/DDBJ whole genome shotgun (WGS) entry which is preliminary data.</text>
</comment>
<evidence type="ECO:0000256" key="21">
    <source>
        <dbReference type="ARBA" id="ARBA00030364"/>
    </source>
</evidence>
<dbReference type="GO" id="GO:0030027">
    <property type="term" value="C:lamellipodium"/>
    <property type="evidence" value="ECO:0007669"/>
    <property type="project" value="UniProtKB-SubCell"/>
</dbReference>
<dbReference type="GO" id="GO:0008083">
    <property type="term" value="F:growth factor activity"/>
    <property type="evidence" value="ECO:0007669"/>
    <property type="project" value="UniProtKB-KW"/>
</dbReference>
<evidence type="ECO:0000256" key="19">
    <source>
        <dbReference type="ARBA" id="ARBA00023212"/>
    </source>
</evidence>
<dbReference type="GO" id="GO:0005856">
    <property type="term" value="C:cytoskeleton"/>
    <property type="evidence" value="ECO:0007669"/>
    <property type="project" value="UniProtKB-SubCell"/>
</dbReference>
<evidence type="ECO:0000256" key="20">
    <source>
        <dbReference type="ARBA" id="ARBA00023273"/>
    </source>
</evidence>
<evidence type="ECO:0000256" key="23">
    <source>
        <dbReference type="ARBA" id="ARBA00033123"/>
    </source>
</evidence>
<reference evidence="27" key="1">
    <citation type="submission" date="2024-04" db="EMBL/GenBank/DDBJ databases">
        <title>Salinicola lusitanus LLJ914,a marine bacterium isolated from the Okinawa Trough.</title>
        <authorList>
            <person name="Li J."/>
        </authorList>
    </citation>
    <scope>NUCLEOTIDE SEQUENCE [LARGE SCALE GENOMIC DNA]</scope>
</reference>
<keyword evidence="27" id="KW-1185">Reference proteome</keyword>